<reference evidence="2 3" key="1">
    <citation type="journal article" date="2016" name="Nat. Commun.">
        <title>Thousands of microbial genomes shed light on interconnected biogeochemical processes in an aquifer system.</title>
        <authorList>
            <person name="Anantharaman K."/>
            <person name="Brown C.T."/>
            <person name="Hug L.A."/>
            <person name="Sharon I."/>
            <person name="Castelle C.J."/>
            <person name="Probst A.J."/>
            <person name="Thomas B.C."/>
            <person name="Singh A."/>
            <person name="Wilkins M.J."/>
            <person name="Karaoz U."/>
            <person name="Brodie E.L."/>
            <person name="Williams K.H."/>
            <person name="Hubbard S.S."/>
            <person name="Banfield J.F."/>
        </authorList>
    </citation>
    <scope>NUCLEOTIDE SEQUENCE [LARGE SCALE GENOMIC DNA]</scope>
</reference>
<name>A0A1F5NB72_9BACT</name>
<dbReference type="GO" id="GO:0016787">
    <property type="term" value="F:hydrolase activity"/>
    <property type="evidence" value="ECO:0007669"/>
    <property type="project" value="InterPro"/>
</dbReference>
<organism evidence="2 3">
    <name type="scientific">Candidatus Doudnabacteria bacterium RIFCSPHIGHO2_01_52_17</name>
    <dbReference type="NCBI Taxonomy" id="1817820"/>
    <lineage>
        <taxon>Bacteria</taxon>
        <taxon>Candidatus Doudnaibacteriota</taxon>
    </lineage>
</organism>
<dbReference type="InterPro" id="IPR051049">
    <property type="entry name" value="Dienelactone_hydrolase-like"/>
</dbReference>
<dbReference type="EMBL" id="MFEG01000041">
    <property type="protein sequence ID" value="OGE74822.1"/>
    <property type="molecule type" value="Genomic_DNA"/>
</dbReference>
<dbReference type="SUPFAM" id="SSF53474">
    <property type="entry name" value="alpha/beta-Hydrolases"/>
    <property type="match status" value="1"/>
</dbReference>
<protein>
    <recommendedName>
        <fullName evidence="1">Dienelactone hydrolase domain-containing protein</fullName>
    </recommendedName>
</protein>
<dbReference type="Proteomes" id="UP000176547">
    <property type="component" value="Unassembled WGS sequence"/>
</dbReference>
<dbReference type="PANTHER" id="PTHR46623:SF6">
    <property type="entry name" value="ALPHA_BETA-HYDROLASES SUPERFAMILY PROTEIN"/>
    <property type="match status" value="1"/>
</dbReference>
<comment type="caution">
    <text evidence="2">The sequence shown here is derived from an EMBL/GenBank/DDBJ whole genome shotgun (WGS) entry which is preliminary data.</text>
</comment>
<dbReference type="InterPro" id="IPR002925">
    <property type="entry name" value="Dienelactn_hydro"/>
</dbReference>
<evidence type="ECO:0000259" key="1">
    <source>
        <dbReference type="Pfam" id="PF01738"/>
    </source>
</evidence>
<sequence>MWHIAKPEKPNNKAIILIHEFWGLNEQIKRMAGRLAREGFTVLAVDLYEGKLTVDANEARRLKEEMKTEQALENIRKAVSHLGTLGFKPEKIGICGFCMGGGVAFEAATKGIKAGAYVIYYGRILDDEEILNNISAPVLGIFGGLDRGIPKDLVLRFRDKLRELEKACEVYIYDDADHAFANDERPAYNAPAAQDAWQKTITFLNKYLS</sequence>
<proteinExistence type="predicted"/>
<evidence type="ECO:0000313" key="3">
    <source>
        <dbReference type="Proteomes" id="UP000176547"/>
    </source>
</evidence>
<feature type="domain" description="Dienelactone hydrolase" evidence="1">
    <location>
        <begin position="4"/>
        <end position="208"/>
    </location>
</feature>
<gene>
    <name evidence="2" type="ORF">A3K06_01735</name>
</gene>
<accession>A0A1F5NB72</accession>
<dbReference type="Pfam" id="PF01738">
    <property type="entry name" value="DLH"/>
    <property type="match status" value="1"/>
</dbReference>
<dbReference type="InterPro" id="IPR029058">
    <property type="entry name" value="AB_hydrolase_fold"/>
</dbReference>
<evidence type="ECO:0000313" key="2">
    <source>
        <dbReference type="EMBL" id="OGE74822.1"/>
    </source>
</evidence>
<dbReference type="PANTHER" id="PTHR46623">
    <property type="entry name" value="CARBOXYMETHYLENEBUTENOLIDASE-RELATED"/>
    <property type="match status" value="1"/>
</dbReference>
<dbReference type="Gene3D" id="3.40.50.1820">
    <property type="entry name" value="alpha/beta hydrolase"/>
    <property type="match status" value="1"/>
</dbReference>
<dbReference type="AlphaFoldDB" id="A0A1F5NB72"/>